<feature type="domain" description="SusD-like N-terminal" evidence="1">
    <location>
        <begin position="57"/>
        <end position="255"/>
    </location>
</feature>
<organism evidence="2 3">
    <name type="scientific">Butyricimonas paravirosa</name>
    <dbReference type="NCBI Taxonomy" id="1472417"/>
    <lineage>
        <taxon>Bacteria</taxon>
        <taxon>Pseudomonadati</taxon>
        <taxon>Bacteroidota</taxon>
        <taxon>Bacteroidia</taxon>
        <taxon>Bacteroidales</taxon>
        <taxon>Odoribacteraceae</taxon>
        <taxon>Butyricimonas</taxon>
    </lineage>
</organism>
<protein>
    <recommendedName>
        <fullName evidence="1">SusD-like N-terminal domain-containing protein</fullName>
    </recommendedName>
</protein>
<accession>A0ABZ0G001</accession>
<dbReference type="InterPro" id="IPR011990">
    <property type="entry name" value="TPR-like_helical_dom_sf"/>
</dbReference>
<dbReference type="Pfam" id="PF14322">
    <property type="entry name" value="SusD-like_3"/>
    <property type="match status" value="1"/>
</dbReference>
<evidence type="ECO:0000259" key="1">
    <source>
        <dbReference type="Pfam" id="PF14322"/>
    </source>
</evidence>
<dbReference type="Proteomes" id="UP001302374">
    <property type="component" value="Chromosome"/>
</dbReference>
<dbReference type="InterPro" id="IPR033985">
    <property type="entry name" value="SusD-like_N"/>
</dbReference>
<dbReference type="Gene3D" id="1.25.40.390">
    <property type="match status" value="1"/>
</dbReference>
<dbReference type="SUPFAM" id="SSF48452">
    <property type="entry name" value="TPR-like"/>
    <property type="match status" value="1"/>
</dbReference>
<keyword evidence="3" id="KW-1185">Reference proteome</keyword>
<sequence length="521" mass="59211">MNCSESQRSSKSGERSFLMPIRIISLLKLISINAMSMKNKILLLLFLPLLFGCNGWLNVTPQSEVDEEDLFADGEGYRNSLNGVYSRISESDMYAQQLTWGFMDVLAQYYNFDKMNQYGAYPKAYKGDYDNNEVKGILENIWQGAYKSIANCNNLIQNIDKEDVTKFLGREGEKNMVKGEALALRAFLHFDLLRLFAPVAVELNGDKTGYVPVNDNNEYLPYCETHPAVFQKRENVQDYLDKVIRDLKDAKTLLATFDTVSSVRKDQLRTTNRLLGTAGAVEDLFYCFRGFRMNYYAATAMLARVYNYKGELQLAAEQAQEVIDNGSFPVKGDYAKPKQYEDVIFALSNRKLTELFEAYYTGTNKVLCVSNTALNKILGSDTYDYRGYYHMQNLDGANKVSKKYLPVSSDQGTIPNEIIPIIRTSEMQYIAGEYYASIKDYATAASRITVVKQASGAYTPVTVQSLEDYHKTWINDAYRTFIGEGQLFFLYKKLGTEFYSGMKDGAFVFEIPDSEDVTLNQ</sequence>
<evidence type="ECO:0000313" key="3">
    <source>
        <dbReference type="Proteomes" id="UP001302374"/>
    </source>
</evidence>
<proteinExistence type="predicted"/>
<reference evidence="2 3" key="1">
    <citation type="submission" date="2019-09" db="EMBL/GenBank/DDBJ databases">
        <title>Butyricimonas paravirosa DSM 105722 (=214-4 = JCM 18677 = CCUG 65563).</title>
        <authorList>
            <person name="Le Roy T."/>
            <person name="Cani P.D."/>
        </authorList>
    </citation>
    <scope>NUCLEOTIDE SEQUENCE [LARGE SCALE GENOMIC DNA]</scope>
    <source>
        <strain evidence="2 3">DSM 105722</strain>
    </source>
</reference>
<dbReference type="EMBL" id="CP043839">
    <property type="protein sequence ID" value="WOF14068.1"/>
    <property type="molecule type" value="Genomic_DNA"/>
</dbReference>
<gene>
    <name evidence="2" type="ORF">F1644_18140</name>
</gene>
<evidence type="ECO:0000313" key="2">
    <source>
        <dbReference type="EMBL" id="WOF14068.1"/>
    </source>
</evidence>
<name>A0ABZ0G001_9BACT</name>